<accession>A0A0G0X7F3</accession>
<evidence type="ECO:0000313" key="4">
    <source>
        <dbReference type="Proteomes" id="UP000034507"/>
    </source>
</evidence>
<feature type="transmembrane region" description="Helical" evidence="1">
    <location>
        <begin position="289"/>
        <end position="310"/>
    </location>
</feature>
<organism evidence="3 4">
    <name type="scientific">candidate division WWE3 bacterium GW2011_GWC1_41_7</name>
    <dbReference type="NCBI Taxonomy" id="1619119"/>
    <lineage>
        <taxon>Bacteria</taxon>
        <taxon>Katanobacteria</taxon>
    </lineage>
</organism>
<feature type="domain" description="LytR/CpsA/Psr regulator C-terminal" evidence="2">
    <location>
        <begin position="356"/>
        <end position="442"/>
    </location>
</feature>
<sequence length="444" mass="49197">MQNLTLSLNENIVKLTLTVESEFRTASAKVDMNVANDTEVLDTQAFSEVVLGLIKELSIKANKKPVLNYLVEPADIMVRFVTVNKRTGDSDENILEDIKSKLDNHNLDDIYFAYQKIAPFVYQFVGIKKDKMEKILEVSNNLGLSLQSVIPWILLLPKLVGTSEPCIFIYNTNGNQVVALSELNGIYFSETFDTAKTPKELEKLVSELSVYKRAAPITRIYTVSSESFSLDPNYTVIPLLPSGEEFKDIKDFEMHALLNKLMEEDPSLLVSQLNLLNLLPLPVEQKKNASLVLVGAGSVAALMIFLGLIYTNLIRDNSTNQPVVTPENSEVLSETVEATPSNEIVGEVEELKKEDLVIRIENGAGVPGVAAQTQEFVEGKGYKVAEIGNAEETGRDNTLLKIKPSKAAYKEMLLADLGDEFELVVEENLDENSEHDLLIVVGLN</sequence>
<dbReference type="Gene3D" id="3.30.70.2390">
    <property type="match status" value="1"/>
</dbReference>
<dbReference type="Pfam" id="PF13399">
    <property type="entry name" value="LytR_C"/>
    <property type="match status" value="1"/>
</dbReference>
<dbReference type="Proteomes" id="UP000034507">
    <property type="component" value="Unassembled WGS sequence"/>
</dbReference>
<evidence type="ECO:0000256" key="1">
    <source>
        <dbReference type="SAM" id="Phobius"/>
    </source>
</evidence>
<name>A0A0G0X7F3_UNCKA</name>
<dbReference type="InterPro" id="IPR027381">
    <property type="entry name" value="LytR/CpsA/Psr_C"/>
</dbReference>
<evidence type="ECO:0000259" key="2">
    <source>
        <dbReference type="Pfam" id="PF13399"/>
    </source>
</evidence>
<dbReference type="AlphaFoldDB" id="A0A0G0X7F3"/>
<keyword evidence="1" id="KW-0472">Membrane</keyword>
<dbReference type="EMBL" id="LCBX01000029">
    <property type="protein sequence ID" value="KKS20322.1"/>
    <property type="molecule type" value="Genomic_DNA"/>
</dbReference>
<proteinExistence type="predicted"/>
<keyword evidence="1" id="KW-0812">Transmembrane</keyword>
<reference evidence="3 4" key="1">
    <citation type="journal article" date="2015" name="Nature">
        <title>rRNA introns, odd ribosomes, and small enigmatic genomes across a large radiation of phyla.</title>
        <authorList>
            <person name="Brown C.T."/>
            <person name="Hug L.A."/>
            <person name="Thomas B.C."/>
            <person name="Sharon I."/>
            <person name="Castelle C.J."/>
            <person name="Singh A."/>
            <person name="Wilkins M.J."/>
            <person name="Williams K.H."/>
            <person name="Banfield J.F."/>
        </authorList>
    </citation>
    <scope>NUCLEOTIDE SEQUENCE [LARGE SCALE GENOMIC DNA]</scope>
</reference>
<gene>
    <name evidence="3" type="ORF">UU77_C0029G0003</name>
</gene>
<protein>
    <recommendedName>
        <fullName evidence="2">LytR/CpsA/Psr regulator C-terminal domain-containing protein</fullName>
    </recommendedName>
</protein>
<keyword evidence="1" id="KW-1133">Transmembrane helix</keyword>
<evidence type="ECO:0000313" key="3">
    <source>
        <dbReference type="EMBL" id="KKS20322.1"/>
    </source>
</evidence>
<comment type="caution">
    <text evidence="3">The sequence shown here is derived from an EMBL/GenBank/DDBJ whole genome shotgun (WGS) entry which is preliminary data.</text>
</comment>